<reference evidence="1 2" key="1">
    <citation type="submission" date="2009-02" db="EMBL/GenBank/DDBJ databases">
        <authorList>
            <person name="Fulton L."/>
            <person name="Clifton S."/>
            <person name="Fulton B."/>
            <person name="Xu J."/>
            <person name="Minx P."/>
            <person name="Pepin K.H."/>
            <person name="Johnson M."/>
            <person name="Bhonagiri V."/>
            <person name="Nash W.E."/>
            <person name="Mardis E.R."/>
            <person name="Wilson R.K."/>
        </authorList>
    </citation>
    <scope>NUCLEOTIDE SEQUENCE [LARGE SCALE GENOMIC DNA]</scope>
    <source>
        <strain evidence="1 2">DSM 16841</strain>
    </source>
</reference>
<accession>C0FYY9</accession>
<proteinExistence type="predicted"/>
<sequence>MNTPFVFFFAVNTLKDTSGFFNMLLLIYGVRLPPLCQKPLKKLQKQNFAS</sequence>
<dbReference type="AlphaFoldDB" id="C0FYY9"/>
<dbReference type="Proteomes" id="UP000003561">
    <property type="component" value="Unassembled WGS sequence"/>
</dbReference>
<gene>
    <name evidence="1" type="ORF">ROSEINA2194_03979</name>
</gene>
<comment type="caution">
    <text evidence="1">The sequence shown here is derived from an EMBL/GenBank/DDBJ whole genome shotgun (WGS) entry which is preliminary data.</text>
</comment>
<protein>
    <submittedName>
        <fullName evidence="1">Uncharacterized protein</fullName>
    </submittedName>
</protein>
<evidence type="ECO:0000313" key="1">
    <source>
        <dbReference type="EMBL" id="EEG92109.1"/>
    </source>
</evidence>
<evidence type="ECO:0000313" key="2">
    <source>
        <dbReference type="Proteomes" id="UP000003561"/>
    </source>
</evidence>
<organism evidence="1 2">
    <name type="scientific">Roseburia inulinivorans DSM 16841</name>
    <dbReference type="NCBI Taxonomy" id="622312"/>
    <lineage>
        <taxon>Bacteria</taxon>
        <taxon>Bacillati</taxon>
        <taxon>Bacillota</taxon>
        <taxon>Clostridia</taxon>
        <taxon>Lachnospirales</taxon>
        <taxon>Lachnospiraceae</taxon>
        <taxon>Roseburia</taxon>
    </lineage>
</organism>
<name>C0FYY9_9FIRM</name>
<dbReference type="EMBL" id="ACFY01000161">
    <property type="protein sequence ID" value="EEG92109.1"/>
    <property type="molecule type" value="Genomic_DNA"/>
</dbReference>
<reference evidence="1 2" key="2">
    <citation type="submission" date="2009-03" db="EMBL/GenBank/DDBJ databases">
        <title>Draft genome sequence of Roseburia inulinivorans (DSM 16841).</title>
        <authorList>
            <person name="Sudarsanam P."/>
            <person name="Ley R."/>
            <person name="Guruge J."/>
            <person name="Turnbaugh P.J."/>
            <person name="Mahowald M."/>
            <person name="Liep D."/>
            <person name="Gordon J."/>
        </authorList>
    </citation>
    <scope>NUCLEOTIDE SEQUENCE [LARGE SCALE GENOMIC DNA]</scope>
    <source>
        <strain evidence="1 2">DSM 16841</strain>
    </source>
</reference>